<name>A0A6A5BFS2_NAEFO</name>
<reference evidence="2 3" key="1">
    <citation type="journal article" date="2019" name="Sci. Rep.">
        <title>Nanopore sequencing improves the draft genome of the human pathogenic amoeba Naegleria fowleri.</title>
        <authorList>
            <person name="Liechti N."/>
            <person name="Schurch N."/>
            <person name="Bruggmann R."/>
            <person name="Wittwer M."/>
        </authorList>
    </citation>
    <scope>NUCLEOTIDE SEQUENCE [LARGE SCALE GENOMIC DNA]</scope>
    <source>
        <strain evidence="2 3">ATCC 30894</strain>
    </source>
</reference>
<dbReference type="VEuPathDB" id="AmoebaDB:FDP41_007049"/>
<evidence type="ECO:0000256" key="1">
    <source>
        <dbReference type="ARBA" id="ARBA00011047"/>
    </source>
</evidence>
<dbReference type="Proteomes" id="UP000444721">
    <property type="component" value="Unassembled WGS sequence"/>
</dbReference>
<dbReference type="RefSeq" id="XP_044558375.1">
    <property type="nucleotide sequence ID" value="XM_044710751.1"/>
</dbReference>
<accession>A0A6A5BFS2</accession>
<dbReference type="GO" id="GO:0005737">
    <property type="term" value="C:cytoplasm"/>
    <property type="evidence" value="ECO:0007669"/>
    <property type="project" value="TreeGrafter"/>
</dbReference>
<dbReference type="Pfam" id="PF07065">
    <property type="entry name" value="D123"/>
    <property type="match status" value="1"/>
</dbReference>
<comment type="similarity">
    <text evidence="1">Belongs to the CDC123 family.</text>
</comment>
<sequence length="361" mass="42444">MIPLQDYELLKNLEHEIDDLLQNEKEFYDEENDVSCAFIRLNTRSPKDAAFSTQKIKQILKRKLYEKSMQYRENRLLSNEEKQNDEFISFFESQVGVMKFESGAEALEMMTTSNRVFEDLSIALEHRKDPVDWNVYIAMRKWISHHEIGLEFRGFVYERKLCALSQYFDALYFEDLHKNKNIYLEAIQKFFEEKKGQIPYENCVLDFLVLKNNISIANEEETPPQPPTTLDSLTVQVLEFNPFNKFTGSALFSWISDADTLHGRKPFEFRIRESPLPALRRVQPTMTLVNDNGGDYVTSQQMIMFNLFNVQDESILQEHGDLITMVDDFMNNDLERINSNLRYVLQKTTKETALERLALSE</sequence>
<dbReference type="VEuPathDB" id="AmoebaDB:NfTy_008420"/>
<dbReference type="OrthoDB" id="360540at2759"/>
<evidence type="ECO:0000313" key="3">
    <source>
        <dbReference type="Proteomes" id="UP000444721"/>
    </source>
</evidence>
<dbReference type="AlphaFoldDB" id="A0A6A5BFS2"/>
<gene>
    <name evidence="2" type="ORF">FDP41_007049</name>
</gene>
<dbReference type="PANTHER" id="PTHR15323:SF6">
    <property type="entry name" value="CELL DIVISION CYCLE PROTEIN 123 HOMOLOG"/>
    <property type="match status" value="1"/>
</dbReference>
<dbReference type="OMA" id="WISHHEI"/>
<dbReference type="PANTHER" id="PTHR15323">
    <property type="entry name" value="D123 PROTEIN"/>
    <property type="match status" value="1"/>
</dbReference>
<proteinExistence type="inferred from homology"/>
<keyword evidence="3" id="KW-1185">Reference proteome</keyword>
<dbReference type="EMBL" id="VFQX01000058">
    <property type="protein sequence ID" value="KAF0973662.1"/>
    <property type="molecule type" value="Genomic_DNA"/>
</dbReference>
<dbReference type="InterPro" id="IPR009772">
    <property type="entry name" value="CDC123"/>
</dbReference>
<dbReference type="VEuPathDB" id="AmoebaDB:NF0053270"/>
<comment type="caution">
    <text evidence="2">The sequence shown here is derived from an EMBL/GenBank/DDBJ whole genome shotgun (WGS) entry which is preliminary data.</text>
</comment>
<dbReference type="GeneID" id="68114267"/>
<evidence type="ECO:0000313" key="2">
    <source>
        <dbReference type="EMBL" id="KAF0973662.1"/>
    </source>
</evidence>
<protein>
    <submittedName>
        <fullName evidence="2">Uncharacterized protein</fullName>
    </submittedName>
</protein>
<organism evidence="2 3">
    <name type="scientific">Naegleria fowleri</name>
    <name type="common">Brain eating amoeba</name>
    <dbReference type="NCBI Taxonomy" id="5763"/>
    <lineage>
        <taxon>Eukaryota</taxon>
        <taxon>Discoba</taxon>
        <taxon>Heterolobosea</taxon>
        <taxon>Tetramitia</taxon>
        <taxon>Eutetramitia</taxon>
        <taxon>Vahlkampfiidae</taxon>
        <taxon>Naegleria</taxon>
    </lineage>
</organism>